<proteinExistence type="predicted"/>
<organism evidence="1 2">
    <name type="scientific">Peronosclerospora sorghi</name>
    <dbReference type="NCBI Taxonomy" id="230839"/>
    <lineage>
        <taxon>Eukaryota</taxon>
        <taxon>Sar</taxon>
        <taxon>Stramenopiles</taxon>
        <taxon>Oomycota</taxon>
        <taxon>Peronosporomycetes</taxon>
        <taxon>Peronosporales</taxon>
        <taxon>Peronosporaceae</taxon>
        <taxon>Peronosclerospora</taxon>
    </lineage>
</organism>
<keyword evidence="2" id="KW-1185">Reference proteome</keyword>
<evidence type="ECO:0000313" key="1">
    <source>
        <dbReference type="EMBL" id="KAI9915872.1"/>
    </source>
</evidence>
<gene>
    <name evidence="1" type="ORF">PsorP6_008612</name>
</gene>
<reference evidence="1 2" key="1">
    <citation type="journal article" date="2022" name="bioRxiv">
        <title>The genome of the oomycete Peronosclerospora sorghi, a cosmopolitan pathogen of maize and sorghum, is inflated with dispersed pseudogenes.</title>
        <authorList>
            <person name="Fletcher K."/>
            <person name="Martin F."/>
            <person name="Isakeit T."/>
            <person name="Cavanaugh K."/>
            <person name="Magill C."/>
            <person name="Michelmore R."/>
        </authorList>
    </citation>
    <scope>NUCLEOTIDE SEQUENCE [LARGE SCALE GENOMIC DNA]</scope>
    <source>
        <strain evidence="1">P6</strain>
    </source>
</reference>
<evidence type="ECO:0000313" key="2">
    <source>
        <dbReference type="Proteomes" id="UP001163321"/>
    </source>
</evidence>
<dbReference type="Proteomes" id="UP001163321">
    <property type="component" value="Chromosome 3"/>
</dbReference>
<name>A0ACC0WBE2_9STRA</name>
<comment type="caution">
    <text evidence="1">The sequence shown here is derived from an EMBL/GenBank/DDBJ whole genome shotgun (WGS) entry which is preliminary data.</text>
</comment>
<protein>
    <submittedName>
        <fullName evidence="1">Uncharacterized protein</fullName>
    </submittedName>
</protein>
<dbReference type="EMBL" id="CM047582">
    <property type="protein sequence ID" value="KAI9915872.1"/>
    <property type="molecule type" value="Genomic_DNA"/>
</dbReference>
<sequence length="172" mass="19476">MRSYSPSYIYCGVVCGSRCPERKSIEIQGNSIGSTVHDPDYFRQFLKGGFQKHLVFKVDTTMKARMFLEFLDARFSSLVFFPFEDVTKPFAILVELWNLALVQEHQQQQKVPLRDEVRFSIAADGSVVLTVLKGVPFEDDAMKNHVGTLESFHRDGTVASNVATWPTVSYEG</sequence>
<accession>A0ACC0WBE2</accession>